<reference evidence="2 3" key="1">
    <citation type="submission" date="2021-05" db="EMBL/GenBank/DDBJ databases">
        <title>Comparative genomic studies on the polysaccharide-degrading batcterial strains of the Flammeovirga genus.</title>
        <authorList>
            <person name="Zewei F."/>
            <person name="Zheng Z."/>
            <person name="Yu L."/>
            <person name="Ruyue G."/>
            <person name="Yanhong M."/>
            <person name="Yuanyuan C."/>
            <person name="Jingyan G."/>
            <person name="Wenjun H."/>
        </authorList>
    </citation>
    <scope>NUCLEOTIDE SEQUENCE [LARGE SCALE GENOMIC DNA]</scope>
    <source>
        <strain evidence="2 3">NBRC:100898</strain>
    </source>
</reference>
<evidence type="ECO:0000313" key="3">
    <source>
        <dbReference type="Proteomes" id="UP000678679"/>
    </source>
</evidence>
<proteinExistence type="predicted"/>
<feature type="transmembrane region" description="Helical" evidence="1">
    <location>
        <begin position="25"/>
        <end position="45"/>
    </location>
</feature>
<keyword evidence="3" id="KW-1185">Reference proteome</keyword>
<evidence type="ECO:0000256" key="1">
    <source>
        <dbReference type="SAM" id="Phobius"/>
    </source>
</evidence>
<gene>
    <name evidence="2" type="ORF">KMW28_14390</name>
</gene>
<evidence type="ECO:0000313" key="2">
    <source>
        <dbReference type="EMBL" id="QWG00841.1"/>
    </source>
</evidence>
<dbReference type="RefSeq" id="WP_169665173.1">
    <property type="nucleotide sequence ID" value="NZ_CP076132.1"/>
</dbReference>
<feature type="transmembrane region" description="Helical" evidence="1">
    <location>
        <begin position="151"/>
        <end position="173"/>
    </location>
</feature>
<dbReference type="EMBL" id="CP076132">
    <property type="protein sequence ID" value="QWG00841.1"/>
    <property type="molecule type" value="Genomic_DNA"/>
</dbReference>
<sequence>METKLNLQRVTNLFKYELTLLKHPIILAAIGFALFITAICAMASLSDPTGIVSEKTLAGLYGVAFTLGFPIITSFSFHRVSTKGGAINYLSLPASREEKFLVTFLNTAVLFPLGLTLLFVIVEYTLMLVWSLFGGEIGVFMPIQLELGLDGIIPVFLSFVGVHSFFFFGSAIFRKYAFLKTCILGFTVIVVLSITGVLIAMAVGATLAGEGMSHSFHWDGSQINGVWQYISNGISLFIVLVLWIVSYLKFKRAEV</sequence>
<protein>
    <recommendedName>
        <fullName evidence="4">ABC transporter permease</fullName>
    </recommendedName>
</protein>
<feature type="transmembrane region" description="Helical" evidence="1">
    <location>
        <begin position="229"/>
        <end position="248"/>
    </location>
</feature>
<dbReference type="AlphaFoldDB" id="A0AAX1N006"/>
<feature type="transmembrane region" description="Helical" evidence="1">
    <location>
        <begin position="100"/>
        <end position="121"/>
    </location>
</feature>
<evidence type="ECO:0008006" key="4">
    <source>
        <dbReference type="Google" id="ProtNLM"/>
    </source>
</evidence>
<accession>A0AAX1N006</accession>
<keyword evidence="1" id="KW-0812">Transmembrane</keyword>
<organism evidence="2 3">
    <name type="scientific">Flammeovirga yaeyamensis</name>
    <dbReference type="NCBI Taxonomy" id="367791"/>
    <lineage>
        <taxon>Bacteria</taxon>
        <taxon>Pseudomonadati</taxon>
        <taxon>Bacteroidota</taxon>
        <taxon>Cytophagia</taxon>
        <taxon>Cytophagales</taxon>
        <taxon>Flammeovirgaceae</taxon>
        <taxon>Flammeovirga</taxon>
    </lineage>
</organism>
<dbReference type="Proteomes" id="UP000678679">
    <property type="component" value="Chromosome 1"/>
</dbReference>
<name>A0AAX1N006_9BACT</name>
<feature type="transmembrane region" description="Helical" evidence="1">
    <location>
        <begin position="57"/>
        <end position="80"/>
    </location>
</feature>
<dbReference type="KEGG" id="fya:KMW28_14390"/>
<keyword evidence="1" id="KW-1133">Transmembrane helix</keyword>
<keyword evidence="1" id="KW-0472">Membrane</keyword>
<feature type="transmembrane region" description="Helical" evidence="1">
    <location>
        <begin position="185"/>
        <end position="209"/>
    </location>
</feature>